<evidence type="ECO:0000256" key="3">
    <source>
        <dbReference type="ARBA" id="ARBA00023004"/>
    </source>
</evidence>
<organism evidence="8 9">
    <name type="scientific">Sphingomonas kaistensis</name>
    <dbReference type="NCBI Taxonomy" id="298708"/>
    <lineage>
        <taxon>Bacteria</taxon>
        <taxon>Pseudomonadati</taxon>
        <taxon>Pseudomonadota</taxon>
        <taxon>Alphaproteobacteria</taxon>
        <taxon>Sphingomonadales</taxon>
        <taxon>Sphingomonadaceae</taxon>
        <taxon>Sphingomonas</taxon>
    </lineage>
</organism>
<keyword evidence="6" id="KW-0732">Signal</keyword>
<protein>
    <recommendedName>
        <fullName evidence="7">Cytochrome c domain-containing protein</fullName>
    </recommendedName>
</protein>
<dbReference type="Proteomes" id="UP000558192">
    <property type="component" value="Unassembled WGS sequence"/>
</dbReference>
<feature type="region of interest" description="Disordered" evidence="5">
    <location>
        <begin position="281"/>
        <end position="306"/>
    </location>
</feature>
<dbReference type="SUPFAM" id="SSF46626">
    <property type="entry name" value="Cytochrome c"/>
    <property type="match status" value="1"/>
</dbReference>
<dbReference type="InterPro" id="IPR051395">
    <property type="entry name" value="Cytochrome_c_Peroxidase/MauG"/>
</dbReference>
<proteinExistence type="predicted"/>
<evidence type="ECO:0000313" key="9">
    <source>
        <dbReference type="Proteomes" id="UP000558192"/>
    </source>
</evidence>
<dbReference type="GO" id="GO:0004130">
    <property type="term" value="F:cytochrome-c peroxidase activity"/>
    <property type="evidence" value="ECO:0007669"/>
    <property type="project" value="TreeGrafter"/>
</dbReference>
<dbReference type="GO" id="GO:0020037">
    <property type="term" value="F:heme binding"/>
    <property type="evidence" value="ECO:0007669"/>
    <property type="project" value="InterPro"/>
</dbReference>
<dbReference type="GO" id="GO:0046872">
    <property type="term" value="F:metal ion binding"/>
    <property type="evidence" value="ECO:0007669"/>
    <property type="project" value="UniProtKB-KW"/>
</dbReference>
<dbReference type="AlphaFoldDB" id="A0A7X5Y481"/>
<name>A0A7X5Y481_9SPHN</name>
<sequence>MIARGLLAAAATLFAGAVGVAQIRQEPDRWWNPGEGRTFPATLDYQNANGTLRLLLDGGPLDTKGHPFFTASGPNGRACVTCHQPADAMSLSAESARRQWDRNGASDPLFAASDGSNCPSLPQAERASHSLLIDHGLIRIARHWPPRDLGGKPIKPDFRIEVVRDPSTCNTDPRYGLTSATPMLSVFRRPRPVANFKYIEAMGFAYDPKAGMPLQVDPETGKPVSGNLMADGRVPTLAAQMRDAASAHLGFLKDMDAQDIARILDFERRLYVAQQQDRTGGAVDADGAIGGPRTLQVSQPGRLGSDGGAPVWSEFEAWEKAPEATRAKWAPEVRKFRESVARGARVFREKTFLISDTAGINSPIGFGNPVRNSCVFCHNMSYMGMDVAPGQVDLGTTNQPFADPAPHLPLFRVTCLGKPHPHYGRTILTSDPGYALTTGRCADVGRITLQTMRGLSARAPYFSNGSARDLLGVIDYYDRRYTIGYSEQEKQDLVNLMRAL</sequence>
<evidence type="ECO:0000256" key="1">
    <source>
        <dbReference type="ARBA" id="ARBA00022617"/>
    </source>
</evidence>
<dbReference type="InterPro" id="IPR009056">
    <property type="entry name" value="Cyt_c-like_dom"/>
</dbReference>
<dbReference type="Gene3D" id="1.10.760.10">
    <property type="entry name" value="Cytochrome c-like domain"/>
    <property type="match status" value="1"/>
</dbReference>
<feature type="chain" id="PRO_5030838051" description="Cytochrome c domain-containing protein" evidence="6">
    <location>
        <begin position="18"/>
        <end position="500"/>
    </location>
</feature>
<dbReference type="GO" id="GO:0009055">
    <property type="term" value="F:electron transfer activity"/>
    <property type="evidence" value="ECO:0007669"/>
    <property type="project" value="InterPro"/>
</dbReference>
<gene>
    <name evidence="8" type="ORF">GGQ97_000206</name>
</gene>
<dbReference type="PROSITE" id="PS51007">
    <property type="entry name" value="CYTC"/>
    <property type="match status" value="1"/>
</dbReference>
<keyword evidence="1 4" id="KW-0349">Heme</keyword>
<evidence type="ECO:0000256" key="2">
    <source>
        <dbReference type="ARBA" id="ARBA00022723"/>
    </source>
</evidence>
<feature type="domain" description="Cytochrome c" evidence="7">
    <location>
        <begin position="338"/>
        <end position="500"/>
    </location>
</feature>
<dbReference type="RefSeq" id="WP_245197791.1">
    <property type="nucleotide sequence ID" value="NZ_JAATJC010000001.1"/>
</dbReference>
<evidence type="ECO:0000313" key="8">
    <source>
        <dbReference type="EMBL" id="NJC04413.1"/>
    </source>
</evidence>
<reference evidence="8 9" key="1">
    <citation type="submission" date="2020-03" db="EMBL/GenBank/DDBJ databases">
        <title>Genomic Encyclopedia of Type Strains, Phase IV (KMG-IV): sequencing the most valuable type-strain genomes for metagenomic binning, comparative biology and taxonomic classification.</title>
        <authorList>
            <person name="Goeker M."/>
        </authorList>
    </citation>
    <scope>NUCLEOTIDE SEQUENCE [LARGE SCALE GENOMIC DNA]</scope>
    <source>
        <strain evidence="8 9">DSM 16846</strain>
    </source>
</reference>
<dbReference type="PANTHER" id="PTHR30600">
    <property type="entry name" value="CYTOCHROME C PEROXIDASE-RELATED"/>
    <property type="match status" value="1"/>
</dbReference>
<dbReference type="EMBL" id="JAATJC010000001">
    <property type="protein sequence ID" value="NJC04413.1"/>
    <property type="molecule type" value="Genomic_DNA"/>
</dbReference>
<evidence type="ECO:0000256" key="5">
    <source>
        <dbReference type="SAM" id="MobiDB-lite"/>
    </source>
</evidence>
<accession>A0A7X5Y481</accession>
<comment type="caution">
    <text evidence="8">The sequence shown here is derived from an EMBL/GenBank/DDBJ whole genome shotgun (WGS) entry which is preliminary data.</text>
</comment>
<evidence type="ECO:0000256" key="6">
    <source>
        <dbReference type="SAM" id="SignalP"/>
    </source>
</evidence>
<keyword evidence="9" id="KW-1185">Reference proteome</keyword>
<evidence type="ECO:0000259" key="7">
    <source>
        <dbReference type="PROSITE" id="PS51007"/>
    </source>
</evidence>
<keyword evidence="3 4" id="KW-0408">Iron</keyword>
<dbReference type="InterPro" id="IPR036909">
    <property type="entry name" value="Cyt_c-like_dom_sf"/>
</dbReference>
<evidence type="ECO:0000256" key="4">
    <source>
        <dbReference type="PROSITE-ProRule" id="PRU00433"/>
    </source>
</evidence>
<keyword evidence="2 4" id="KW-0479">Metal-binding</keyword>
<feature type="signal peptide" evidence="6">
    <location>
        <begin position="1"/>
        <end position="17"/>
    </location>
</feature>